<keyword evidence="2" id="KW-1185">Reference proteome</keyword>
<name>A0ABP8G8E9_9SPHI</name>
<protein>
    <recommendedName>
        <fullName evidence="3">Carboxypeptidase-like protein</fullName>
    </recommendedName>
</protein>
<gene>
    <name evidence="1" type="ORF">GCM10023149_17570</name>
</gene>
<comment type="caution">
    <text evidence="1">The sequence shown here is derived from an EMBL/GenBank/DDBJ whole genome shotgun (WGS) entry which is preliminary data.</text>
</comment>
<dbReference type="EMBL" id="BAABFT010000003">
    <property type="protein sequence ID" value="GAA4319080.1"/>
    <property type="molecule type" value="Genomic_DNA"/>
</dbReference>
<dbReference type="Proteomes" id="UP001500582">
    <property type="component" value="Unassembled WGS sequence"/>
</dbReference>
<evidence type="ECO:0000313" key="1">
    <source>
        <dbReference type="EMBL" id="GAA4319080.1"/>
    </source>
</evidence>
<evidence type="ECO:0008006" key="3">
    <source>
        <dbReference type="Google" id="ProtNLM"/>
    </source>
</evidence>
<dbReference type="SUPFAM" id="SSF49464">
    <property type="entry name" value="Carboxypeptidase regulatory domain-like"/>
    <property type="match status" value="1"/>
</dbReference>
<evidence type="ECO:0000313" key="2">
    <source>
        <dbReference type="Proteomes" id="UP001500582"/>
    </source>
</evidence>
<accession>A0ABP8G8E9</accession>
<organism evidence="1 2">
    <name type="scientific">Mucilaginibacter gynuensis</name>
    <dbReference type="NCBI Taxonomy" id="1302236"/>
    <lineage>
        <taxon>Bacteria</taxon>
        <taxon>Pseudomonadati</taxon>
        <taxon>Bacteroidota</taxon>
        <taxon>Sphingobacteriia</taxon>
        <taxon>Sphingobacteriales</taxon>
        <taxon>Sphingobacteriaceae</taxon>
        <taxon>Mucilaginibacter</taxon>
    </lineage>
</organism>
<proteinExistence type="predicted"/>
<sequence length="212" mass="23731">MQDTASGRFCSSCQKNVIDFTQLSDAEVVDFVATHQQKLCGRFSQSQLTRINQNLVAGNRSFSWKNLKFAAIVAGLIPFAGFAAKAEPPQTEQHPFTNRDTAKKVQDTTGMRLITGQIVDGYDKLPIPGVYVSYNHTRVQTDTAGIYRLYVPDDLKTLEVAFVGYKISIIDLKQGVNKYDVVLEGSITGGIVVSYPFHKRVWHKIKHLFSRN</sequence>
<dbReference type="InterPro" id="IPR008969">
    <property type="entry name" value="CarboxyPept-like_regulatory"/>
</dbReference>
<reference evidence="2" key="1">
    <citation type="journal article" date="2019" name="Int. J. Syst. Evol. Microbiol.">
        <title>The Global Catalogue of Microorganisms (GCM) 10K type strain sequencing project: providing services to taxonomists for standard genome sequencing and annotation.</title>
        <authorList>
            <consortium name="The Broad Institute Genomics Platform"/>
            <consortium name="The Broad Institute Genome Sequencing Center for Infectious Disease"/>
            <person name="Wu L."/>
            <person name="Ma J."/>
        </authorList>
    </citation>
    <scope>NUCLEOTIDE SEQUENCE [LARGE SCALE GENOMIC DNA]</scope>
    <source>
        <strain evidence="2">JCM 17705</strain>
    </source>
</reference>